<keyword evidence="2" id="KW-1185">Reference proteome</keyword>
<dbReference type="EMBL" id="JAAALK010000285">
    <property type="protein sequence ID" value="KAG8065620.1"/>
    <property type="molecule type" value="Genomic_DNA"/>
</dbReference>
<reference evidence="1" key="2">
    <citation type="submission" date="2021-02" db="EMBL/GenBank/DDBJ databases">
        <authorList>
            <person name="Kimball J.A."/>
            <person name="Haas M.W."/>
            <person name="Macchietto M."/>
            <person name="Kono T."/>
            <person name="Duquette J."/>
            <person name="Shao M."/>
        </authorList>
    </citation>
    <scope>NUCLEOTIDE SEQUENCE</scope>
    <source>
        <tissue evidence="1">Fresh leaf tissue</tissue>
    </source>
</reference>
<organism evidence="1 2">
    <name type="scientific">Zizania palustris</name>
    <name type="common">Northern wild rice</name>
    <dbReference type="NCBI Taxonomy" id="103762"/>
    <lineage>
        <taxon>Eukaryota</taxon>
        <taxon>Viridiplantae</taxon>
        <taxon>Streptophyta</taxon>
        <taxon>Embryophyta</taxon>
        <taxon>Tracheophyta</taxon>
        <taxon>Spermatophyta</taxon>
        <taxon>Magnoliopsida</taxon>
        <taxon>Liliopsida</taxon>
        <taxon>Poales</taxon>
        <taxon>Poaceae</taxon>
        <taxon>BOP clade</taxon>
        <taxon>Oryzoideae</taxon>
        <taxon>Oryzeae</taxon>
        <taxon>Zizaniinae</taxon>
        <taxon>Zizania</taxon>
    </lineage>
</organism>
<evidence type="ECO:0000313" key="2">
    <source>
        <dbReference type="Proteomes" id="UP000729402"/>
    </source>
</evidence>
<accession>A0A8J5SR87</accession>
<evidence type="ECO:0000313" key="1">
    <source>
        <dbReference type="EMBL" id="KAG8065620.1"/>
    </source>
</evidence>
<sequence length="83" mass="8418">MHCIRAADFACGAVSNQGFGCCGLAASYAADTLGSGAGAGAGHRARDPFAPHVLSPDRTKCPLPCLVAPANNYCASIWPPQVD</sequence>
<name>A0A8J5SR87_ZIZPA</name>
<dbReference type="AlphaFoldDB" id="A0A8J5SR87"/>
<protein>
    <submittedName>
        <fullName evidence="1">Uncharacterized protein</fullName>
    </submittedName>
</protein>
<reference evidence="1" key="1">
    <citation type="journal article" date="2021" name="bioRxiv">
        <title>Whole Genome Assembly and Annotation of Northern Wild Rice, Zizania palustris L., Supports a Whole Genome Duplication in the Zizania Genus.</title>
        <authorList>
            <person name="Haas M."/>
            <person name="Kono T."/>
            <person name="Macchietto M."/>
            <person name="Millas R."/>
            <person name="McGilp L."/>
            <person name="Shao M."/>
            <person name="Duquette J."/>
            <person name="Hirsch C.N."/>
            <person name="Kimball J."/>
        </authorList>
    </citation>
    <scope>NUCLEOTIDE SEQUENCE</scope>
    <source>
        <tissue evidence="1">Fresh leaf tissue</tissue>
    </source>
</reference>
<proteinExistence type="predicted"/>
<dbReference type="Proteomes" id="UP000729402">
    <property type="component" value="Unassembled WGS sequence"/>
</dbReference>
<gene>
    <name evidence="1" type="ORF">GUJ93_ZPchr0004g39440</name>
</gene>
<comment type="caution">
    <text evidence="1">The sequence shown here is derived from an EMBL/GenBank/DDBJ whole genome shotgun (WGS) entry which is preliminary data.</text>
</comment>